<organism evidence="1 2">
    <name type="scientific">Rhizophagus clarus</name>
    <dbReference type="NCBI Taxonomy" id="94130"/>
    <lineage>
        <taxon>Eukaryota</taxon>
        <taxon>Fungi</taxon>
        <taxon>Fungi incertae sedis</taxon>
        <taxon>Mucoromycota</taxon>
        <taxon>Glomeromycotina</taxon>
        <taxon>Glomeromycetes</taxon>
        <taxon>Glomerales</taxon>
        <taxon>Glomeraceae</taxon>
        <taxon>Rhizophagus</taxon>
    </lineage>
</organism>
<evidence type="ECO:0000313" key="1">
    <source>
        <dbReference type="EMBL" id="GES97944.1"/>
    </source>
</evidence>
<reference evidence="1" key="1">
    <citation type="submission" date="2019-10" db="EMBL/GenBank/DDBJ databases">
        <title>Conservation and host-specific expression of non-tandemly repeated heterogenous ribosome RNA gene in arbuscular mycorrhizal fungi.</title>
        <authorList>
            <person name="Maeda T."/>
            <person name="Kobayashi Y."/>
            <person name="Nakagawa T."/>
            <person name="Ezawa T."/>
            <person name="Yamaguchi K."/>
            <person name="Bino T."/>
            <person name="Nishimoto Y."/>
            <person name="Shigenobu S."/>
            <person name="Kawaguchi M."/>
        </authorList>
    </citation>
    <scope>NUCLEOTIDE SEQUENCE</scope>
    <source>
        <strain evidence="1">HR1</strain>
    </source>
</reference>
<evidence type="ECO:0000313" key="2">
    <source>
        <dbReference type="Proteomes" id="UP000615446"/>
    </source>
</evidence>
<protein>
    <submittedName>
        <fullName evidence="1">Uncharacterized protein</fullName>
    </submittedName>
</protein>
<proteinExistence type="predicted"/>
<dbReference type="EMBL" id="BLAL01000261">
    <property type="protein sequence ID" value="GES97944.1"/>
    <property type="molecule type" value="Genomic_DNA"/>
</dbReference>
<comment type="caution">
    <text evidence="1">The sequence shown here is derived from an EMBL/GenBank/DDBJ whole genome shotgun (WGS) entry which is preliminary data.</text>
</comment>
<accession>A0A8H3M310</accession>
<dbReference type="AlphaFoldDB" id="A0A8H3M310"/>
<name>A0A8H3M310_9GLOM</name>
<sequence length="85" mass="10375">MNWTFEIEVIGRILQILELRLLNKYYELDFEIEAKTSLTFLLHFFCRLLDEYYKPDFEIELPNKYYEPDFRIEANESGLKMLPNS</sequence>
<dbReference type="Proteomes" id="UP000615446">
    <property type="component" value="Unassembled WGS sequence"/>
</dbReference>
<gene>
    <name evidence="1" type="ORF">RCL2_002450700</name>
</gene>